<dbReference type="STRING" id="1523247.SAMN05660464_1118"/>
<organism evidence="2 3">
    <name type="scientific">Geodermatophilus dictyosporus</name>
    <dbReference type="NCBI Taxonomy" id="1523247"/>
    <lineage>
        <taxon>Bacteria</taxon>
        <taxon>Bacillati</taxon>
        <taxon>Actinomycetota</taxon>
        <taxon>Actinomycetes</taxon>
        <taxon>Geodermatophilales</taxon>
        <taxon>Geodermatophilaceae</taxon>
        <taxon>Geodermatophilus</taxon>
    </lineage>
</organism>
<name>A0A1I5JYX3_9ACTN</name>
<reference evidence="3" key="1">
    <citation type="submission" date="2016-10" db="EMBL/GenBank/DDBJ databases">
        <authorList>
            <person name="Varghese N."/>
            <person name="Submissions S."/>
        </authorList>
    </citation>
    <scope>NUCLEOTIDE SEQUENCE [LARGE SCALE GENOMIC DNA]</scope>
    <source>
        <strain evidence="3">DSM 44208</strain>
    </source>
</reference>
<keyword evidence="3" id="KW-1185">Reference proteome</keyword>
<evidence type="ECO:0000256" key="1">
    <source>
        <dbReference type="SAM" id="MobiDB-lite"/>
    </source>
</evidence>
<dbReference type="EMBL" id="FOWQ01000001">
    <property type="protein sequence ID" value="SFO77581.1"/>
    <property type="molecule type" value="Genomic_DNA"/>
</dbReference>
<dbReference type="Proteomes" id="UP000198857">
    <property type="component" value="Unassembled WGS sequence"/>
</dbReference>
<proteinExistence type="predicted"/>
<accession>A0A1I5JYX3</accession>
<dbReference type="AlphaFoldDB" id="A0A1I5JYX3"/>
<evidence type="ECO:0000313" key="2">
    <source>
        <dbReference type="EMBL" id="SFO77581.1"/>
    </source>
</evidence>
<protein>
    <submittedName>
        <fullName evidence="2">Uncharacterized protein</fullName>
    </submittedName>
</protein>
<evidence type="ECO:0000313" key="3">
    <source>
        <dbReference type="Proteomes" id="UP000198857"/>
    </source>
</evidence>
<gene>
    <name evidence="2" type="ORF">SAMN05660464_1118</name>
</gene>
<sequence>MGEDAQAGEIARHRGQGSAEPSPRRPAHDPWTTATGVPQAATHGGGPSAAGRGTACARSLAWSRPAAYPAAACALVTAPV</sequence>
<feature type="region of interest" description="Disordered" evidence="1">
    <location>
        <begin position="1"/>
        <end position="54"/>
    </location>
</feature>